<accession>A0A7W5AIB1</accession>
<keyword evidence="1" id="KW-0472">Membrane</keyword>
<keyword evidence="3" id="KW-1185">Reference proteome</keyword>
<sequence>MTKVAERGLPVRHDHWKPVNPQLDSVIRKYIDEARRTVSDTTGNSATLTGGALVLVGLGLVLAIGTGNPVLAIVLAVVLALGGMAYTGLRSPPLEVDQLRILRPLGGPGNLPAGYLVHPLAWRAGMPEYLTEVARVPERRMRIAVELCHRHPGAVVDLLRMVERAEWFVAENKPGHDFTEAGREAEILAVATQDVEEHVRRVSALASGKKAKKKKRLV</sequence>
<feature type="transmembrane region" description="Helical" evidence="1">
    <location>
        <begin position="45"/>
        <end position="64"/>
    </location>
</feature>
<evidence type="ECO:0000313" key="3">
    <source>
        <dbReference type="Proteomes" id="UP000590749"/>
    </source>
</evidence>
<evidence type="ECO:0000256" key="1">
    <source>
        <dbReference type="SAM" id="Phobius"/>
    </source>
</evidence>
<keyword evidence="1" id="KW-1133">Transmembrane helix</keyword>
<dbReference type="RefSeq" id="WP_183221897.1">
    <property type="nucleotide sequence ID" value="NZ_BMPW01000007.1"/>
</dbReference>
<organism evidence="2 3">
    <name type="scientific">Actinoplanes campanulatus</name>
    <dbReference type="NCBI Taxonomy" id="113559"/>
    <lineage>
        <taxon>Bacteria</taxon>
        <taxon>Bacillati</taxon>
        <taxon>Actinomycetota</taxon>
        <taxon>Actinomycetes</taxon>
        <taxon>Micromonosporales</taxon>
        <taxon>Micromonosporaceae</taxon>
        <taxon>Actinoplanes</taxon>
    </lineage>
</organism>
<keyword evidence="1" id="KW-0812">Transmembrane</keyword>
<evidence type="ECO:0000313" key="2">
    <source>
        <dbReference type="EMBL" id="MBB3096454.1"/>
    </source>
</evidence>
<protein>
    <submittedName>
        <fullName evidence="2">Uncharacterized protein</fullName>
    </submittedName>
</protein>
<feature type="transmembrane region" description="Helical" evidence="1">
    <location>
        <begin position="70"/>
        <end position="89"/>
    </location>
</feature>
<proteinExistence type="predicted"/>
<dbReference type="EMBL" id="JACHXF010000008">
    <property type="protein sequence ID" value="MBB3096454.1"/>
    <property type="molecule type" value="Genomic_DNA"/>
</dbReference>
<gene>
    <name evidence="2" type="ORF">FHR83_004124</name>
</gene>
<dbReference type="Proteomes" id="UP000590749">
    <property type="component" value="Unassembled WGS sequence"/>
</dbReference>
<reference evidence="2 3" key="1">
    <citation type="submission" date="2020-08" db="EMBL/GenBank/DDBJ databases">
        <title>Genomic Encyclopedia of Type Strains, Phase III (KMG-III): the genomes of soil and plant-associated and newly described type strains.</title>
        <authorList>
            <person name="Whitman W."/>
        </authorList>
    </citation>
    <scope>NUCLEOTIDE SEQUENCE [LARGE SCALE GENOMIC DNA]</scope>
    <source>
        <strain evidence="2 3">CECT 3287</strain>
    </source>
</reference>
<name>A0A7W5AIB1_9ACTN</name>
<comment type="caution">
    <text evidence="2">The sequence shown here is derived from an EMBL/GenBank/DDBJ whole genome shotgun (WGS) entry which is preliminary data.</text>
</comment>
<dbReference type="AlphaFoldDB" id="A0A7W5AIB1"/>